<dbReference type="GO" id="GO:0051707">
    <property type="term" value="P:response to other organism"/>
    <property type="evidence" value="ECO:0007669"/>
    <property type="project" value="UniProtKB-ARBA"/>
</dbReference>
<evidence type="ECO:0000256" key="10">
    <source>
        <dbReference type="ARBA" id="ARBA00023180"/>
    </source>
</evidence>
<dbReference type="FunFam" id="3.80.10.10:FF:000213">
    <property type="entry name" value="Tyrosine-sulfated glycopeptide receptor 1"/>
    <property type="match status" value="1"/>
</dbReference>
<comment type="similarity">
    <text evidence="2">Belongs to the RLP family.</text>
</comment>
<evidence type="ECO:0000256" key="7">
    <source>
        <dbReference type="ARBA" id="ARBA00022737"/>
    </source>
</evidence>
<keyword evidence="7" id="KW-0677">Repeat</keyword>
<feature type="domain" description="Leucine-rich repeat-containing N-terminal plant-type" evidence="13">
    <location>
        <begin position="42"/>
        <end position="66"/>
    </location>
</feature>
<dbReference type="PANTHER" id="PTHR48063:SF81">
    <property type="entry name" value="LEUCINE-RICH REPEAT-CONTAINING N-TERMINAL PLANT-TYPE DOMAIN-CONTAINING PROTEIN"/>
    <property type="match status" value="1"/>
</dbReference>
<feature type="chain" id="PRO_5029814196" description="Leucine-rich repeat-containing N-terminal plant-type domain-containing protein" evidence="12">
    <location>
        <begin position="25"/>
        <end position="866"/>
    </location>
</feature>
<organism evidence="14 15">
    <name type="scientific">Actinidia rufa</name>
    <dbReference type="NCBI Taxonomy" id="165716"/>
    <lineage>
        <taxon>Eukaryota</taxon>
        <taxon>Viridiplantae</taxon>
        <taxon>Streptophyta</taxon>
        <taxon>Embryophyta</taxon>
        <taxon>Tracheophyta</taxon>
        <taxon>Spermatophyta</taxon>
        <taxon>Magnoliopsida</taxon>
        <taxon>eudicotyledons</taxon>
        <taxon>Gunneridae</taxon>
        <taxon>Pentapetalae</taxon>
        <taxon>asterids</taxon>
        <taxon>Ericales</taxon>
        <taxon>Actinidiaceae</taxon>
        <taxon>Actinidia</taxon>
    </lineage>
</organism>
<dbReference type="EMBL" id="BJWL01000103">
    <property type="protein sequence ID" value="GFS29939.1"/>
    <property type="molecule type" value="Genomic_DNA"/>
</dbReference>
<evidence type="ECO:0000256" key="9">
    <source>
        <dbReference type="ARBA" id="ARBA00023136"/>
    </source>
</evidence>
<dbReference type="OrthoDB" id="1060944at2759"/>
<evidence type="ECO:0000256" key="6">
    <source>
        <dbReference type="ARBA" id="ARBA00022729"/>
    </source>
</evidence>
<evidence type="ECO:0000256" key="12">
    <source>
        <dbReference type="SAM" id="SignalP"/>
    </source>
</evidence>
<keyword evidence="5 11" id="KW-0812">Transmembrane</keyword>
<proteinExistence type="inferred from homology"/>
<dbReference type="Proteomes" id="UP000585474">
    <property type="component" value="Unassembled WGS sequence"/>
</dbReference>
<dbReference type="InterPro" id="IPR046956">
    <property type="entry name" value="RLP23-like"/>
</dbReference>
<sequence>MGLQNGSLQLLFLVLLSGIFYLETIKLTTCYDNVNISGCFETEKKALLKFKEGLTDPLGQLSSWVGENCFYDSNGIAGGLGGEIIPTLLNLKYLTYLDLSMNNFGGIRIPNFLGSLAKLKYLNLSGASFGGTMPPNLGNLSRLLYLDLNSNVGLSSTDNLKWISRLSSLKYLNLGGVDLSKAASYWLQTVNMLPSLLELHLPQCQLFNLPTSLPSSNFTSLSVLDLSNNGFNSTIPNWLFHLDALIQLDFNSNNLQGGLTEAFSKLCNLQILKLNVNEITGEVNKFIDGLAGCPNSRLETLDLGYNQLAGTLPTSLGDLRDLRHLRLPSNAFKGPIPNSIGNLSFLEELDISQNQMSGSIPRVSRRLSSLNVLELSENPWEGIITEAHFANLSSLRELSMKKGSPNVSLVFDIDPHWLPPFKLRRSLQYLKRTGAELIRVRHHIHSRSKLEPLQGSSPTLVFQCNLKSMTNLAIYNNHLSGEIPDIWKDMSDLYFLDMSNNSLTGTIPSSIGSPNFLKFLMLSKNNLSGEVPSALKNCTNMGNLDIGDNQLSGNLPSWIGESMPSLLILRVRNNSFAGSVPSQICSLSSLHILDLSQNKLSGKIPPCLGNLSALKTEIKLDTERYDGYLKVVSKGRTLEYQAPILYLVNSLDLSVNNLSGDIPKELTSLFMLGTLNLSMNHLTGKIPEKIGNLQRLETLDLSQNELSGPIPPGMASLTFLHHLNLSYNNLSGQIPTSNQFQTLNDPSIYEGNLALCGLPLETKCTEVGGPAPGGEEEDTDDEGKFEKLWFSISVGMGFIVGFWGVCGALIIKNQWRHAYFHFLGKMKDRIIVAVSVHTAHLQRKFKQSLKKKVCGEGTVDALQAHS</sequence>
<evidence type="ECO:0000256" key="1">
    <source>
        <dbReference type="ARBA" id="ARBA00004251"/>
    </source>
</evidence>
<dbReference type="GO" id="GO:0005886">
    <property type="term" value="C:plasma membrane"/>
    <property type="evidence" value="ECO:0007669"/>
    <property type="project" value="UniProtKB-SubCell"/>
</dbReference>
<dbReference type="SUPFAM" id="SSF52058">
    <property type="entry name" value="L domain-like"/>
    <property type="match status" value="1"/>
</dbReference>
<dbReference type="SUPFAM" id="SSF52047">
    <property type="entry name" value="RNI-like"/>
    <property type="match status" value="1"/>
</dbReference>
<keyword evidence="4" id="KW-0433">Leucine-rich repeat</keyword>
<evidence type="ECO:0000256" key="5">
    <source>
        <dbReference type="ARBA" id="ARBA00022692"/>
    </source>
</evidence>
<comment type="caution">
    <text evidence="14">The sequence shown here is derived from an EMBL/GenBank/DDBJ whole genome shotgun (WGS) entry which is preliminary data.</text>
</comment>
<dbReference type="InterPro" id="IPR013210">
    <property type="entry name" value="LRR_N_plant-typ"/>
</dbReference>
<keyword evidence="6 12" id="KW-0732">Signal</keyword>
<dbReference type="SMART" id="SM00369">
    <property type="entry name" value="LRR_TYP"/>
    <property type="match status" value="9"/>
</dbReference>
<accession>A0A7J0D8T9</accession>
<feature type="transmembrane region" description="Helical" evidence="11">
    <location>
        <begin position="788"/>
        <end position="811"/>
    </location>
</feature>
<evidence type="ECO:0000256" key="11">
    <source>
        <dbReference type="SAM" id="Phobius"/>
    </source>
</evidence>
<evidence type="ECO:0000256" key="2">
    <source>
        <dbReference type="ARBA" id="ARBA00009592"/>
    </source>
</evidence>
<dbReference type="InterPro" id="IPR003591">
    <property type="entry name" value="Leu-rich_rpt_typical-subtyp"/>
</dbReference>
<gene>
    <name evidence="14" type="ORF">Acr_00g0009200</name>
</gene>
<dbReference type="PRINTS" id="PR00019">
    <property type="entry name" value="LEURICHRPT"/>
</dbReference>
<dbReference type="PANTHER" id="PTHR48063">
    <property type="entry name" value="LRR RECEPTOR-LIKE KINASE"/>
    <property type="match status" value="1"/>
</dbReference>
<protein>
    <recommendedName>
        <fullName evidence="13">Leucine-rich repeat-containing N-terminal plant-type domain-containing protein</fullName>
    </recommendedName>
</protein>
<dbReference type="InterPro" id="IPR001611">
    <property type="entry name" value="Leu-rich_rpt"/>
</dbReference>
<evidence type="ECO:0000313" key="14">
    <source>
        <dbReference type="EMBL" id="GFS29939.1"/>
    </source>
</evidence>
<comment type="subcellular location">
    <subcellularLocation>
        <location evidence="1">Cell membrane</location>
        <topology evidence="1">Single-pass type I membrane protein</topology>
    </subcellularLocation>
</comment>
<feature type="signal peptide" evidence="12">
    <location>
        <begin position="1"/>
        <end position="24"/>
    </location>
</feature>
<reference evidence="15" key="1">
    <citation type="submission" date="2019-07" db="EMBL/GenBank/DDBJ databases">
        <title>De Novo Assembly of kiwifruit Actinidia rufa.</title>
        <authorList>
            <person name="Sugita-Konishi S."/>
            <person name="Sato K."/>
            <person name="Mori E."/>
            <person name="Abe Y."/>
            <person name="Kisaki G."/>
            <person name="Hamano K."/>
            <person name="Suezawa K."/>
            <person name="Otani M."/>
            <person name="Fukuda T."/>
            <person name="Manabe T."/>
            <person name="Gomi K."/>
            <person name="Tabuchi M."/>
            <person name="Akimitsu K."/>
            <person name="Kataoka I."/>
        </authorList>
    </citation>
    <scope>NUCLEOTIDE SEQUENCE [LARGE SCALE GENOMIC DNA]</scope>
    <source>
        <strain evidence="15">cv. Fuchu</strain>
    </source>
</reference>
<evidence type="ECO:0000259" key="13">
    <source>
        <dbReference type="Pfam" id="PF08263"/>
    </source>
</evidence>
<keyword evidence="3" id="KW-1003">Cell membrane</keyword>
<dbReference type="InterPro" id="IPR032675">
    <property type="entry name" value="LRR_dom_sf"/>
</dbReference>
<evidence type="ECO:0000313" key="15">
    <source>
        <dbReference type="Proteomes" id="UP000585474"/>
    </source>
</evidence>
<dbReference type="GO" id="GO:0006952">
    <property type="term" value="P:defense response"/>
    <property type="evidence" value="ECO:0007669"/>
    <property type="project" value="UniProtKB-ARBA"/>
</dbReference>
<evidence type="ECO:0000256" key="3">
    <source>
        <dbReference type="ARBA" id="ARBA00022475"/>
    </source>
</evidence>
<dbReference type="AlphaFoldDB" id="A0A7J0D8T9"/>
<dbReference type="FunFam" id="3.80.10.10:FF:000095">
    <property type="entry name" value="LRR receptor-like serine/threonine-protein kinase GSO1"/>
    <property type="match status" value="1"/>
</dbReference>
<keyword evidence="15" id="KW-1185">Reference proteome</keyword>
<keyword evidence="10" id="KW-0325">Glycoprotein</keyword>
<dbReference type="Pfam" id="PF08263">
    <property type="entry name" value="LRRNT_2"/>
    <property type="match status" value="1"/>
</dbReference>
<evidence type="ECO:0000256" key="4">
    <source>
        <dbReference type="ARBA" id="ARBA00022614"/>
    </source>
</evidence>
<keyword evidence="8 11" id="KW-1133">Transmembrane helix</keyword>
<keyword evidence="9 11" id="KW-0472">Membrane</keyword>
<evidence type="ECO:0000256" key="8">
    <source>
        <dbReference type="ARBA" id="ARBA00022989"/>
    </source>
</evidence>
<dbReference type="Gene3D" id="3.80.10.10">
    <property type="entry name" value="Ribonuclease Inhibitor"/>
    <property type="match status" value="4"/>
</dbReference>
<dbReference type="Pfam" id="PF00560">
    <property type="entry name" value="LRR_1"/>
    <property type="match status" value="10"/>
</dbReference>
<name>A0A7J0D8T9_9ERIC</name>